<keyword evidence="5 7" id="KW-0472">Membrane</keyword>
<proteinExistence type="predicted"/>
<keyword evidence="3 7" id="KW-0812">Transmembrane</keyword>
<feature type="transmembrane region" description="Helical" evidence="7">
    <location>
        <begin position="111"/>
        <end position="129"/>
    </location>
</feature>
<keyword evidence="9" id="KW-1185">Reference proteome</keyword>
<evidence type="ECO:0000256" key="2">
    <source>
        <dbReference type="ARBA" id="ARBA00022448"/>
    </source>
</evidence>
<evidence type="ECO:0000313" key="8">
    <source>
        <dbReference type="EMBL" id="OCB84014.1"/>
    </source>
</evidence>
<feature type="transmembrane region" description="Helical" evidence="7">
    <location>
        <begin position="233"/>
        <end position="253"/>
    </location>
</feature>
<feature type="transmembrane region" description="Helical" evidence="7">
    <location>
        <begin position="302"/>
        <end position="325"/>
    </location>
</feature>
<evidence type="ECO:0000256" key="7">
    <source>
        <dbReference type="SAM" id="Phobius"/>
    </source>
</evidence>
<evidence type="ECO:0000256" key="1">
    <source>
        <dbReference type="ARBA" id="ARBA00004141"/>
    </source>
</evidence>
<dbReference type="AlphaFoldDB" id="A0A9Q5HQH3"/>
<dbReference type="GO" id="GO:0016020">
    <property type="term" value="C:membrane"/>
    <property type="evidence" value="ECO:0007669"/>
    <property type="project" value="UniProtKB-SubCell"/>
</dbReference>
<feature type="transmembrane region" description="Helical" evidence="7">
    <location>
        <begin position="202"/>
        <end position="221"/>
    </location>
</feature>
<dbReference type="EMBL" id="LNZH02000216">
    <property type="protein sequence ID" value="OCB84014.1"/>
    <property type="molecule type" value="Genomic_DNA"/>
</dbReference>
<evidence type="ECO:0000256" key="6">
    <source>
        <dbReference type="SAM" id="MobiDB-lite"/>
    </source>
</evidence>
<dbReference type="SUPFAM" id="SSF103473">
    <property type="entry name" value="MFS general substrate transporter"/>
    <property type="match status" value="1"/>
</dbReference>
<feature type="transmembrane region" description="Helical" evidence="7">
    <location>
        <begin position="365"/>
        <end position="383"/>
    </location>
</feature>
<dbReference type="PANTHER" id="PTHR43791">
    <property type="entry name" value="PERMEASE-RELATED"/>
    <property type="match status" value="1"/>
</dbReference>
<feature type="transmembrane region" description="Helical" evidence="7">
    <location>
        <begin position="168"/>
        <end position="190"/>
    </location>
</feature>
<feature type="transmembrane region" description="Helical" evidence="7">
    <location>
        <begin position="427"/>
        <end position="447"/>
    </location>
</feature>
<dbReference type="Proteomes" id="UP000757232">
    <property type="component" value="Unassembled WGS sequence"/>
</dbReference>
<feature type="transmembrane region" description="Helical" evidence="7">
    <location>
        <begin position="459"/>
        <end position="480"/>
    </location>
</feature>
<name>A0A9Q5HQH3_SANBA</name>
<feature type="transmembrane region" description="Helical" evidence="7">
    <location>
        <begin position="337"/>
        <end position="358"/>
    </location>
</feature>
<dbReference type="GO" id="GO:0022857">
    <property type="term" value="F:transmembrane transporter activity"/>
    <property type="evidence" value="ECO:0007669"/>
    <property type="project" value="InterPro"/>
</dbReference>
<accession>A0A9Q5HQH3</accession>
<evidence type="ECO:0000256" key="5">
    <source>
        <dbReference type="ARBA" id="ARBA00023136"/>
    </source>
</evidence>
<dbReference type="InterPro" id="IPR036259">
    <property type="entry name" value="MFS_trans_sf"/>
</dbReference>
<feature type="region of interest" description="Disordered" evidence="6">
    <location>
        <begin position="1"/>
        <end position="27"/>
    </location>
</feature>
<dbReference type="OrthoDB" id="6730379at2759"/>
<dbReference type="PANTHER" id="PTHR43791:SF63">
    <property type="entry name" value="HIGH AFFINITY CYSTEINE TRANSPORTER"/>
    <property type="match status" value="1"/>
</dbReference>
<dbReference type="Pfam" id="PF07690">
    <property type="entry name" value="MFS_1"/>
    <property type="match status" value="1"/>
</dbReference>
<evidence type="ECO:0000256" key="3">
    <source>
        <dbReference type="ARBA" id="ARBA00022692"/>
    </source>
</evidence>
<dbReference type="InterPro" id="IPR011701">
    <property type="entry name" value="MFS"/>
</dbReference>
<dbReference type="Gene3D" id="1.20.1250.20">
    <property type="entry name" value="MFS general substrate transporter like domains"/>
    <property type="match status" value="2"/>
</dbReference>
<reference evidence="8" key="1">
    <citation type="submission" date="2016-06" db="EMBL/GenBank/DDBJ databases">
        <title>Draft Genome sequence of the fungus Inonotus baumii.</title>
        <authorList>
            <person name="Zhu H."/>
            <person name="Lin W."/>
        </authorList>
    </citation>
    <scope>NUCLEOTIDE SEQUENCE</scope>
    <source>
        <strain evidence="8">821</strain>
    </source>
</reference>
<feature type="transmembrane region" description="Helical" evidence="7">
    <location>
        <begin position="395"/>
        <end position="415"/>
    </location>
</feature>
<protein>
    <submittedName>
        <fullName evidence="8">MFS general substrate transporter</fullName>
    </submittedName>
</protein>
<evidence type="ECO:0000256" key="4">
    <source>
        <dbReference type="ARBA" id="ARBA00022989"/>
    </source>
</evidence>
<gene>
    <name evidence="8" type="ORF">A7U60_g8685</name>
</gene>
<keyword evidence="2" id="KW-0813">Transport</keyword>
<comment type="subcellular location">
    <subcellularLocation>
        <location evidence="1">Membrane</location>
        <topology evidence="1">Multi-pass membrane protein</topology>
    </subcellularLocation>
</comment>
<feature type="transmembrane region" description="Helical" evidence="7">
    <location>
        <begin position="72"/>
        <end position="99"/>
    </location>
</feature>
<comment type="caution">
    <text evidence="8">The sequence shown here is derived from an EMBL/GenBank/DDBJ whole genome shotgun (WGS) entry which is preliminary data.</text>
</comment>
<feature type="transmembrane region" description="Helical" evidence="7">
    <location>
        <begin position="136"/>
        <end position="156"/>
    </location>
</feature>
<evidence type="ECO:0000313" key="9">
    <source>
        <dbReference type="Proteomes" id="UP000757232"/>
    </source>
</evidence>
<sequence length="542" mass="60857">MTDDREKNADINGPSRSGSSIDEKVSPDDLELVHGDFKRMDVGLKLVTGHSKEPEVTPDESKRLRRKIDWNLLPLLCAIYMVQFVDKGTLATSSILGLLTDNNLSTNEYNTLGSSFYIGYLVFVLPQNWALQVFPVARWLTLNIFLWCLFLGLHAVCKNFGGLFILRFLLGASEGSIAAGLMLVCGMFYTRTEIGERLGWTFQCNGLAVIVSSFLQFAMVHASSTATPNQWQWLYLITTMMTFVVGLSFLFFFPDNPTIARFLKAEERLKAVRRVQSNQNGIETKTWKVYQVREALWDPKTWYFAFFAGFANLIGGIGVQYSLVINAFGFTVLETSLLSIPLGVAQIVGITTACYALRKFPNSRAIIGVIGWIPAIIGCLIEMCTPLDKRVPRLIGIYFLYLGSSPCFIMAMSWVTSTFSGHTKKSVARGFFLVGGALGQICSTQFWKDKYKPSYRVPFGIILMSHCVAAILMLVARFHLDAENKRRDRLKAEAEKTGIGKESFEEWAIVEVEKDGKIVKEKIDKTFLDLTDGENLAFRYVL</sequence>
<keyword evidence="4 7" id="KW-1133">Transmembrane helix</keyword>
<organism evidence="8 9">
    <name type="scientific">Sanghuangporus baumii</name>
    <name type="common">Phellinus baumii</name>
    <dbReference type="NCBI Taxonomy" id="108892"/>
    <lineage>
        <taxon>Eukaryota</taxon>
        <taxon>Fungi</taxon>
        <taxon>Dikarya</taxon>
        <taxon>Basidiomycota</taxon>
        <taxon>Agaricomycotina</taxon>
        <taxon>Agaricomycetes</taxon>
        <taxon>Hymenochaetales</taxon>
        <taxon>Hymenochaetaceae</taxon>
        <taxon>Sanghuangporus</taxon>
    </lineage>
</organism>